<evidence type="ECO:0000313" key="3">
    <source>
        <dbReference type="Proteomes" id="UP000178579"/>
    </source>
</evidence>
<evidence type="ECO:0000256" key="1">
    <source>
        <dbReference type="SAM" id="Phobius"/>
    </source>
</evidence>
<name>A0A1F4ZWP1_9BACT</name>
<feature type="transmembrane region" description="Helical" evidence="1">
    <location>
        <begin position="290"/>
        <end position="310"/>
    </location>
</feature>
<organism evidence="2 3">
    <name type="scientific">Candidatus Amesbacteria bacterium RIFOXYD1_FULL_47_9</name>
    <dbReference type="NCBI Taxonomy" id="1797267"/>
    <lineage>
        <taxon>Bacteria</taxon>
        <taxon>Candidatus Amesiibacteriota</taxon>
    </lineage>
</organism>
<comment type="caution">
    <text evidence="2">The sequence shown here is derived from an EMBL/GenBank/DDBJ whole genome shotgun (WGS) entry which is preliminary data.</text>
</comment>
<sequence>MGSIGSQKNKIEVKSWRGEAAAILLVVVVAIWSVWPVVLRPGRVADFGKDGELIIWIVNQSIQKLHFGNTWGREGSFFDGNIFYPYKNVLAYSDMFIVSAFWGMVPVWLTGDPAAVSGVIMTLGQVLTMLIVYLWWRQMTGKKWAAMVGVIALGLSQIRWHYQVHLQMWSMQYWLVASWLVISWLEESKRKKTWKLYLGAGILGMQVWESVLPVYFAGLILGAWIIFNFKFLIFNQFFNSEMLKNILLAVLVFGMVAFLPMRVYRQVSRDFNFTRSIREAANGGMSIDDLWGRFFSPGLYLLLLVAIVKISKTEFLNPKQIPNPKSQHYQKETKWLAAVLIMGLVMAMGPVVKWQGDTVKIAGKYPIPLPYAAAYYLVPGMPAFRTPSRWIWVAAWAASGLIAIAIAQTQNSKFKIQNLGIIAAMVVAVVGGTGLTDYREVPKPEEYPSVYQWLSVQPGRVIVELPAGDENVEADRMLFSLVHGKNLLNGFSGFMPPERRRFLDKLNQEWPSESTTEELKRLGVDWVVDHRGGYTKVSKP</sequence>
<feature type="transmembrane region" description="Helical" evidence="1">
    <location>
        <begin position="390"/>
        <end position="407"/>
    </location>
</feature>
<dbReference type="Proteomes" id="UP000178579">
    <property type="component" value="Unassembled WGS sequence"/>
</dbReference>
<keyword evidence="1" id="KW-0812">Transmembrane</keyword>
<feature type="transmembrane region" description="Helical" evidence="1">
    <location>
        <begin position="214"/>
        <end position="234"/>
    </location>
</feature>
<feature type="transmembrane region" description="Helical" evidence="1">
    <location>
        <begin position="419"/>
        <end position="436"/>
    </location>
</feature>
<reference evidence="2 3" key="1">
    <citation type="journal article" date="2016" name="Nat. Commun.">
        <title>Thousands of microbial genomes shed light on interconnected biogeochemical processes in an aquifer system.</title>
        <authorList>
            <person name="Anantharaman K."/>
            <person name="Brown C.T."/>
            <person name="Hug L.A."/>
            <person name="Sharon I."/>
            <person name="Castelle C.J."/>
            <person name="Probst A.J."/>
            <person name="Thomas B.C."/>
            <person name="Singh A."/>
            <person name="Wilkins M.J."/>
            <person name="Karaoz U."/>
            <person name="Brodie E.L."/>
            <person name="Williams K.H."/>
            <person name="Hubbard S.S."/>
            <person name="Banfield J.F."/>
        </authorList>
    </citation>
    <scope>NUCLEOTIDE SEQUENCE [LARGE SCALE GENOMIC DNA]</scope>
</reference>
<feature type="transmembrane region" description="Helical" evidence="1">
    <location>
        <begin position="335"/>
        <end position="352"/>
    </location>
</feature>
<feature type="transmembrane region" description="Helical" evidence="1">
    <location>
        <begin position="246"/>
        <end position="264"/>
    </location>
</feature>
<keyword evidence="1" id="KW-1133">Transmembrane helix</keyword>
<keyword evidence="1" id="KW-0472">Membrane</keyword>
<evidence type="ECO:0008006" key="4">
    <source>
        <dbReference type="Google" id="ProtNLM"/>
    </source>
</evidence>
<dbReference type="AlphaFoldDB" id="A0A1F4ZWP1"/>
<feature type="transmembrane region" description="Helical" evidence="1">
    <location>
        <begin position="20"/>
        <end position="39"/>
    </location>
</feature>
<dbReference type="EMBL" id="MEXV01000066">
    <property type="protein sequence ID" value="OGD10873.1"/>
    <property type="molecule type" value="Genomic_DNA"/>
</dbReference>
<accession>A0A1F4ZWP1</accession>
<proteinExistence type="predicted"/>
<gene>
    <name evidence="2" type="ORF">A2576_01150</name>
</gene>
<feature type="transmembrane region" description="Helical" evidence="1">
    <location>
        <begin position="89"/>
        <end position="109"/>
    </location>
</feature>
<feature type="transmembrane region" description="Helical" evidence="1">
    <location>
        <begin position="115"/>
        <end position="136"/>
    </location>
</feature>
<feature type="transmembrane region" description="Helical" evidence="1">
    <location>
        <begin position="143"/>
        <end position="160"/>
    </location>
</feature>
<evidence type="ECO:0000313" key="2">
    <source>
        <dbReference type="EMBL" id="OGD10873.1"/>
    </source>
</evidence>
<protein>
    <recommendedName>
        <fullName evidence="4">Glycosyltransferase RgtA/B/C/D-like domain-containing protein</fullName>
    </recommendedName>
</protein>